<dbReference type="KEGG" id="dpi:BN4_10772"/>
<dbReference type="HOGENOM" id="CLU_026126_11_3_7"/>
<sequence>MAEVVIYGKPACPHTQKALNAYPEAEFRDVLASSQFLEESLHFSGGQRRIPVILKNGEPSIGFNGGS</sequence>
<dbReference type="EMBL" id="FO203427">
    <property type="protein sequence ID" value="CCH48009.1"/>
    <property type="molecule type" value="Genomic_DNA"/>
</dbReference>
<dbReference type="SUPFAM" id="SSF52833">
    <property type="entry name" value="Thioredoxin-like"/>
    <property type="match status" value="1"/>
</dbReference>
<dbReference type="BioCyc" id="DPIE1322246:BN4_RS03960-MONOMER"/>
<organism evidence="1 2">
    <name type="scientific">Pseudodesulfovibrio piezophilus (strain DSM 21447 / JCM 15486 / C1TLV30)</name>
    <name type="common">Desulfovibrio piezophilus</name>
    <dbReference type="NCBI Taxonomy" id="1322246"/>
    <lineage>
        <taxon>Bacteria</taxon>
        <taxon>Pseudomonadati</taxon>
        <taxon>Thermodesulfobacteriota</taxon>
        <taxon>Desulfovibrionia</taxon>
        <taxon>Desulfovibrionales</taxon>
        <taxon>Desulfovibrionaceae</taxon>
    </lineage>
</organism>
<gene>
    <name evidence="1" type="ordered locus">BN4_10772</name>
</gene>
<dbReference type="OrthoDB" id="9813980at2"/>
<dbReference type="eggNOG" id="COG0695">
    <property type="taxonomic scope" value="Bacteria"/>
</dbReference>
<dbReference type="Gene3D" id="3.40.30.10">
    <property type="entry name" value="Glutaredoxin"/>
    <property type="match status" value="1"/>
</dbReference>
<evidence type="ECO:0000313" key="2">
    <source>
        <dbReference type="Proteomes" id="UP000011724"/>
    </source>
</evidence>
<protein>
    <submittedName>
        <fullName evidence="1">Glutaredoxin</fullName>
    </submittedName>
</protein>
<dbReference type="NCBIfam" id="NF041114">
    <property type="entry name" value="gluta_UXX_star_1"/>
    <property type="match status" value="1"/>
</dbReference>
<evidence type="ECO:0000313" key="1">
    <source>
        <dbReference type="EMBL" id="CCH48009.1"/>
    </source>
</evidence>
<dbReference type="AlphaFoldDB" id="M1WP37"/>
<proteinExistence type="predicted"/>
<keyword evidence="2" id="KW-1185">Reference proteome</keyword>
<reference evidence="2" key="2">
    <citation type="journal article" date="2013" name="Stand. Genomic Sci.">
        <title>Complete genome sequence of Desulfocapsa sulfexigens, a marine deltaproteobacterium specialized in disproportionating inorganic sulfur compounds.</title>
        <authorList>
            <person name="Finster K.W."/>
            <person name="Kjeldsen K.U."/>
            <person name="Kube M."/>
            <person name="Reinhardt R."/>
            <person name="Mussmann M."/>
            <person name="Amann R."/>
            <person name="Schreiber L."/>
        </authorList>
    </citation>
    <scope>NUCLEOTIDE SEQUENCE [LARGE SCALE GENOMIC DNA]</scope>
    <source>
        <strain evidence="2">DSM 10523 / SB164P1</strain>
    </source>
</reference>
<dbReference type="InterPro" id="IPR036249">
    <property type="entry name" value="Thioredoxin-like_sf"/>
</dbReference>
<dbReference type="PATRIC" id="fig|879567.3.peg.796"/>
<dbReference type="Proteomes" id="UP000011724">
    <property type="component" value="Chromosome"/>
</dbReference>
<name>M1WP37_PSEP2</name>
<dbReference type="RefSeq" id="WP_015414063.1">
    <property type="nucleotide sequence ID" value="NC_020409.1"/>
</dbReference>
<dbReference type="STRING" id="1322246.BN4_10772"/>
<reference evidence="1 2" key="1">
    <citation type="journal article" date="2013" name="PLoS ONE">
        <title>The first genomic and proteomic characterization of a deep-sea sulfate reducer: insights into the piezophilic lifestyle of Desulfovibrio piezophilus.</title>
        <authorList>
            <person name="Pradel N."/>
            <person name="Ji B."/>
            <person name="Gimenez G."/>
            <person name="Talla E."/>
            <person name="Lenoble P."/>
            <person name="Garel M."/>
            <person name="Tamburini C."/>
            <person name="Fourquet P."/>
            <person name="Lebrun R."/>
            <person name="Bertin P."/>
            <person name="Denis Y."/>
            <person name="Pophillat M."/>
            <person name="Barbe V."/>
            <person name="Ollivier B."/>
            <person name="Dolla A."/>
        </authorList>
    </citation>
    <scope>NUCLEOTIDE SEQUENCE [LARGE SCALE GENOMIC DNA]</scope>
    <source>
        <strain evidence="2">DSM 10523 / SB164P1</strain>
    </source>
</reference>
<accession>M1WP37</accession>